<sequence length="182" mass="20346">MASWSEFAADEPRLAAEIRLLIQQYGPGFGYLATVRADGGPRVHPVSPLITDDGLWCFVIDSPKRRDLERDGRYALHSFPPEESDDEAYVAGRARPVADPATVARLARLGRAAPQGDWRLFEFTVDVAMLTRRDQVARPGAGRPQVRLWLDPHDATPVRRRDPLVAEGRRGRHGFDTRRPAA</sequence>
<evidence type="ECO:0000259" key="2">
    <source>
        <dbReference type="Pfam" id="PF01243"/>
    </source>
</evidence>
<name>A0A7L6B9X8_9ACTN</name>
<evidence type="ECO:0000313" key="3">
    <source>
        <dbReference type="EMBL" id="QLQ38651.1"/>
    </source>
</evidence>
<dbReference type="Gene3D" id="2.30.110.10">
    <property type="entry name" value="Electron Transport, Fmn-binding Protein, Chain A"/>
    <property type="match status" value="1"/>
</dbReference>
<evidence type="ECO:0000313" key="4">
    <source>
        <dbReference type="Proteomes" id="UP000510844"/>
    </source>
</evidence>
<dbReference type="InterPro" id="IPR011576">
    <property type="entry name" value="Pyridox_Oxase_N"/>
</dbReference>
<dbReference type="SUPFAM" id="SSF50475">
    <property type="entry name" value="FMN-binding split barrel"/>
    <property type="match status" value="1"/>
</dbReference>
<dbReference type="Proteomes" id="UP000510844">
    <property type="component" value="Chromosome"/>
</dbReference>
<dbReference type="InterPro" id="IPR012349">
    <property type="entry name" value="Split_barrel_FMN-bd"/>
</dbReference>
<feature type="region of interest" description="Disordered" evidence="1">
    <location>
        <begin position="159"/>
        <end position="182"/>
    </location>
</feature>
<reference evidence="3 4" key="2">
    <citation type="journal article" date="2021" name="Mar. Drugs">
        <title>A New Micromonospora Strain with Antibiotic Activity Isolated from the Microbiome of a Mid-Atlantic Deep-Sea Sponge.</title>
        <authorList>
            <person name="Back C.R."/>
            <person name="Stennett H.L."/>
            <person name="Williams S.E."/>
            <person name="Wang L."/>
            <person name="Ojeda Gomez J."/>
            <person name="Abdulle O.M."/>
            <person name="Duffy T."/>
            <person name="Neal C."/>
            <person name="Mantell J."/>
            <person name="Jepson M.A."/>
            <person name="Hendry K.R."/>
            <person name="Powell D."/>
            <person name="Stach J.E.M."/>
            <person name="Essex-Lopresti A.E."/>
            <person name="Willis C.L."/>
            <person name="Curnow P."/>
            <person name="Race P.R."/>
        </authorList>
    </citation>
    <scope>NUCLEOTIDE SEQUENCE [LARGE SCALE GENOMIC DNA]</scope>
    <source>
        <strain evidence="3 4">28ISP2-46</strain>
    </source>
</reference>
<proteinExistence type="predicted"/>
<organism evidence="3 4">
    <name type="scientific">Micromonospora robiginosa</name>
    <dbReference type="NCBI Taxonomy" id="2749844"/>
    <lineage>
        <taxon>Bacteria</taxon>
        <taxon>Bacillati</taxon>
        <taxon>Actinomycetota</taxon>
        <taxon>Actinomycetes</taxon>
        <taxon>Micromonosporales</taxon>
        <taxon>Micromonosporaceae</taxon>
        <taxon>Micromonospora</taxon>
    </lineage>
</organism>
<dbReference type="EMBL" id="CP059322">
    <property type="protein sequence ID" value="QLQ38651.1"/>
    <property type="molecule type" value="Genomic_DNA"/>
</dbReference>
<accession>A0A7L6B9X8</accession>
<dbReference type="KEGG" id="mfeu:H1D33_07365"/>
<gene>
    <name evidence="3" type="ORF">H1D33_07365</name>
</gene>
<dbReference type="RefSeq" id="WP_181571074.1">
    <property type="nucleotide sequence ID" value="NZ_CP059322.2"/>
</dbReference>
<feature type="domain" description="Pyridoxamine 5'-phosphate oxidase N-terminal" evidence="2">
    <location>
        <begin position="17"/>
        <end position="117"/>
    </location>
</feature>
<protein>
    <submittedName>
        <fullName evidence="3">Pyridoxamine 5'-phosphate oxidase family protein</fullName>
    </submittedName>
</protein>
<reference evidence="4" key="1">
    <citation type="submission" date="2020-07" db="EMBL/GenBank/DDBJ databases">
        <title>A new Micromonospora strain with potent antibiotic activity isolated from the microbiome of a mid-Atlantic deep-sea sponge.</title>
        <authorList>
            <person name="Back C.R."/>
            <person name="Stennett H.L."/>
            <person name="Williams S.E."/>
            <person name="Wang L."/>
            <person name="Ojeda Gomez J."/>
            <person name="Abdulle O.M."/>
            <person name="Duffy T."/>
            <person name="Hendry K.R."/>
            <person name="Powell D."/>
            <person name="Stach J.E."/>
            <person name="Essex-Lopresti A.E."/>
            <person name="Willis C.L."/>
            <person name="Curnow P."/>
            <person name="Race P.R."/>
        </authorList>
    </citation>
    <scope>NUCLEOTIDE SEQUENCE [LARGE SCALE GENOMIC DNA]</scope>
    <source>
        <strain evidence="4">28ISP2-46</strain>
    </source>
</reference>
<keyword evidence="4" id="KW-1185">Reference proteome</keyword>
<dbReference type="Pfam" id="PF01243">
    <property type="entry name" value="PNPOx_N"/>
    <property type="match status" value="1"/>
</dbReference>
<dbReference type="AlphaFoldDB" id="A0A7L6B9X8"/>
<evidence type="ECO:0000256" key="1">
    <source>
        <dbReference type="SAM" id="MobiDB-lite"/>
    </source>
</evidence>